<evidence type="ECO:0000313" key="3">
    <source>
        <dbReference type="EMBL" id="KLV08664.1"/>
    </source>
</evidence>
<reference evidence="3 4" key="1">
    <citation type="submission" date="2015-05" db="EMBL/GenBank/DDBJ databases">
        <title>Photobacterium galathea sp. nov.</title>
        <authorList>
            <person name="Machado H."/>
            <person name="Gram L."/>
        </authorList>
    </citation>
    <scope>NUCLEOTIDE SEQUENCE [LARGE SCALE GENOMIC DNA]</scope>
    <source>
        <strain evidence="3 4">DSM 22954</strain>
    </source>
</reference>
<evidence type="ECO:0000313" key="4">
    <source>
        <dbReference type="Proteomes" id="UP000035909"/>
    </source>
</evidence>
<feature type="transmembrane region" description="Helical" evidence="2">
    <location>
        <begin position="320"/>
        <end position="338"/>
    </location>
</feature>
<organism evidence="3 4">
    <name type="scientific">Photobacterium ganghwense</name>
    <dbReference type="NCBI Taxonomy" id="320778"/>
    <lineage>
        <taxon>Bacteria</taxon>
        <taxon>Pseudomonadati</taxon>
        <taxon>Pseudomonadota</taxon>
        <taxon>Gammaproteobacteria</taxon>
        <taxon>Vibrionales</taxon>
        <taxon>Vibrionaceae</taxon>
        <taxon>Photobacterium</taxon>
    </lineage>
</organism>
<dbReference type="AlphaFoldDB" id="A0A0J1HAE7"/>
<comment type="caution">
    <text evidence="3">The sequence shown here is derived from an EMBL/GenBank/DDBJ whole genome shotgun (WGS) entry which is preliminary data.</text>
</comment>
<keyword evidence="4" id="KW-1185">Reference proteome</keyword>
<dbReference type="Proteomes" id="UP000035909">
    <property type="component" value="Unassembled WGS sequence"/>
</dbReference>
<dbReference type="RefSeq" id="WP_047885591.1">
    <property type="nucleotide sequence ID" value="NZ_LDOU01000013.1"/>
</dbReference>
<keyword evidence="2" id="KW-0472">Membrane</keyword>
<accession>A0A0J1HAE7</accession>
<feature type="transmembrane region" description="Helical" evidence="2">
    <location>
        <begin position="266"/>
        <end position="288"/>
    </location>
</feature>
<dbReference type="EMBL" id="LDOU01000013">
    <property type="protein sequence ID" value="KLV08664.1"/>
    <property type="molecule type" value="Genomic_DNA"/>
</dbReference>
<dbReference type="PATRIC" id="fig|320778.3.peg.2751"/>
<evidence type="ECO:0000256" key="2">
    <source>
        <dbReference type="SAM" id="Phobius"/>
    </source>
</evidence>
<protein>
    <submittedName>
        <fullName evidence="3">Uncharacterized protein</fullName>
    </submittedName>
</protein>
<name>A0A0J1HAE7_9GAMM</name>
<proteinExistence type="predicted"/>
<sequence length="459" mass="51885">MTTRSIPRVCDRHLIDVFAYQVLRDGKLEGTPKEVDEVQVYILGGEICIEKASFDDEGLIKDSTITALYKLDSEAINRIRIFYRLKGSTPIQNKRTYIDYIRSTNSFVDQLTADASVPKENTIFFAALLTALSVGVTGKEHHKSLQPELFSAHHEMLSRLESVSTHLFEDAHKQMRKLETEKSTFLLTQATEFEEKRQQLVVEFEERQARLEEQYFQKDQELKEREHAIEDADNTTARRQTTVSAITDVAERAKKFTFSTSVNSRMVFIVGLCLFLASLGLTSTWQALTVISSTSFSAGTDPNIVKAEAVTNSGYMWFNYIRVFLSSALVVSSLVYLIRFFSSWMNKVANQELDNQKYVRDLNRAHVAIEMCLEWNDKKDGTIPERLLSAVTEGLFVDKTQSNVDINHPAEQLASALIRTSDKLEFPLGTGTVTTSGKNINKAKADTQKARPESEVTAE</sequence>
<gene>
    <name evidence="3" type="ORF">ABT57_12605</name>
</gene>
<feature type="region of interest" description="Disordered" evidence="1">
    <location>
        <begin position="435"/>
        <end position="459"/>
    </location>
</feature>
<dbReference type="OrthoDB" id="5916216at2"/>
<keyword evidence="2" id="KW-1133">Transmembrane helix</keyword>
<feature type="compositionally biased region" description="Basic and acidic residues" evidence="1">
    <location>
        <begin position="443"/>
        <end position="459"/>
    </location>
</feature>
<evidence type="ECO:0000256" key="1">
    <source>
        <dbReference type="SAM" id="MobiDB-lite"/>
    </source>
</evidence>
<keyword evidence="2" id="KW-0812">Transmembrane</keyword>